<dbReference type="InterPro" id="IPR009057">
    <property type="entry name" value="Homeodomain-like_sf"/>
</dbReference>
<reference evidence="3" key="1">
    <citation type="submission" date="2021-01" db="EMBL/GenBank/DDBJ databases">
        <authorList>
            <person name="Corre E."/>
            <person name="Pelletier E."/>
            <person name="Niang G."/>
            <person name="Scheremetjew M."/>
            <person name="Finn R."/>
            <person name="Kale V."/>
            <person name="Holt S."/>
            <person name="Cochrane G."/>
            <person name="Meng A."/>
            <person name="Brown T."/>
            <person name="Cohen L."/>
        </authorList>
    </citation>
    <scope>NUCLEOTIDE SEQUENCE</scope>
    <source>
        <strain evidence="3">CCMP 410</strain>
    </source>
</reference>
<feature type="region of interest" description="Disordered" evidence="1">
    <location>
        <begin position="1"/>
        <end position="41"/>
    </location>
</feature>
<evidence type="ECO:0000259" key="2">
    <source>
        <dbReference type="Pfam" id="PF00249"/>
    </source>
</evidence>
<dbReference type="SUPFAM" id="SSF46689">
    <property type="entry name" value="Homeodomain-like"/>
    <property type="match status" value="1"/>
</dbReference>
<feature type="compositionally biased region" description="Low complexity" evidence="1">
    <location>
        <begin position="83"/>
        <end position="97"/>
    </location>
</feature>
<feature type="region of interest" description="Disordered" evidence="1">
    <location>
        <begin position="75"/>
        <end position="125"/>
    </location>
</feature>
<feature type="region of interest" description="Disordered" evidence="1">
    <location>
        <begin position="146"/>
        <end position="165"/>
    </location>
</feature>
<accession>A0A7S1Y5C2</accession>
<name>A0A7S1Y5C2_9STRA</name>
<dbReference type="CDD" id="cd11660">
    <property type="entry name" value="SANT_TRF"/>
    <property type="match status" value="1"/>
</dbReference>
<organism evidence="3">
    <name type="scientific">Grammatophora oceanica</name>
    <dbReference type="NCBI Taxonomy" id="210454"/>
    <lineage>
        <taxon>Eukaryota</taxon>
        <taxon>Sar</taxon>
        <taxon>Stramenopiles</taxon>
        <taxon>Ochrophyta</taxon>
        <taxon>Bacillariophyta</taxon>
        <taxon>Fragilariophyceae</taxon>
        <taxon>Fragilariophycidae</taxon>
        <taxon>Rhabdonematales</taxon>
        <taxon>Grammatophoraceae</taxon>
        <taxon>Grammatophora</taxon>
    </lineage>
</organism>
<gene>
    <name evidence="3" type="ORF">GOCE00092_LOCUS9879</name>
</gene>
<protein>
    <recommendedName>
        <fullName evidence="2">Myb-like domain-containing protein</fullName>
    </recommendedName>
</protein>
<dbReference type="Gene3D" id="1.10.10.60">
    <property type="entry name" value="Homeodomain-like"/>
    <property type="match status" value="1"/>
</dbReference>
<feature type="compositionally biased region" description="Acidic residues" evidence="1">
    <location>
        <begin position="103"/>
        <end position="112"/>
    </location>
</feature>
<evidence type="ECO:0000256" key="1">
    <source>
        <dbReference type="SAM" id="MobiDB-lite"/>
    </source>
</evidence>
<dbReference type="InterPro" id="IPR001005">
    <property type="entry name" value="SANT/Myb"/>
</dbReference>
<proteinExistence type="predicted"/>
<evidence type="ECO:0000313" key="3">
    <source>
        <dbReference type="EMBL" id="CAD9280969.1"/>
    </source>
</evidence>
<feature type="compositionally biased region" description="Polar residues" evidence="1">
    <location>
        <begin position="1"/>
        <end position="14"/>
    </location>
</feature>
<feature type="domain" description="Myb-like" evidence="2">
    <location>
        <begin position="246"/>
        <end position="273"/>
    </location>
</feature>
<dbReference type="EMBL" id="HBGK01019477">
    <property type="protein sequence ID" value="CAD9280969.1"/>
    <property type="molecule type" value="Transcribed_RNA"/>
</dbReference>
<sequence>MSPTSAFASKTTPSKKVPARASGSSAKYRRKEQQEDKSNDVVAEAHQLLSQVTEDQMKTDRGAVCERLQQALQLLSPTKNKNGDAGAVVVTPAAATHPVDKDSDFDDDDDDDDQKKKAHDPPGTSLRKVFDLVASSSDDELSFVDDDDITIVGPPPPPSPPKRRKWSTAERIALIAACYWHRVPGRDYKPLLWASTKQNHGGPGTVLAYRDNKQLKDGYRTLYEQGIITKSKPLELQIRHPLPHGWTMDEVDELLEGVAKYGPRWNRILREFDFAKERRPKQAKRCFVKVANIPRSLAQLI</sequence>
<dbReference type="Pfam" id="PF00249">
    <property type="entry name" value="Myb_DNA-binding"/>
    <property type="match status" value="1"/>
</dbReference>
<dbReference type="AlphaFoldDB" id="A0A7S1Y5C2"/>